<keyword evidence="1" id="KW-1133">Transmembrane helix</keyword>
<feature type="transmembrane region" description="Helical" evidence="1">
    <location>
        <begin position="58"/>
        <end position="74"/>
    </location>
</feature>
<name>A0A512CH86_9BACT</name>
<evidence type="ECO:0000256" key="1">
    <source>
        <dbReference type="SAM" id="Phobius"/>
    </source>
</evidence>
<keyword evidence="3" id="KW-1185">Reference proteome</keyword>
<dbReference type="EMBL" id="BJYV01000024">
    <property type="protein sequence ID" value="GEO23562.1"/>
    <property type="molecule type" value="Genomic_DNA"/>
</dbReference>
<gene>
    <name evidence="2" type="ORF">CQA01_40960</name>
</gene>
<proteinExistence type="predicted"/>
<keyword evidence="1" id="KW-0812">Transmembrane</keyword>
<feature type="transmembrane region" description="Helical" evidence="1">
    <location>
        <begin position="111"/>
        <end position="129"/>
    </location>
</feature>
<dbReference type="AlphaFoldDB" id="A0A512CH86"/>
<evidence type="ECO:0000313" key="3">
    <source>
        <dbReference type="Proteomes" id="UP000321301"/>
    </source>
</evidence>
<reference evidence="2 3" key="1">
    <citation type="submission" date="2019-07" db="EMBL/GenBank/DDBJ databases">
        <title>Whole genome shotgun sequence of Cyclobacterium qasimii NBRC 106168.</title>
        <authorList>
            <person name="Hosoyama A."/>
            <person name="Uohara A."/>
            <person name="Ohji S."/>
            <person name="Ichikawa N."/>
        </authorList>
    </citation>
    <scope>NUCLEOTIDE SEQUENCE [LARGE SCALE GENOMIC DNA]</scope>
    <source>
        <strain evidence="2 3">NBRC 106168</strain>
    </source>
</reference>
<feature type="transmembrane region" description="Helical" evidence="1">
    <location>
        <begin position="20"/>
        <end position="38"/>
    </location>
</feature>
<keyword evidence="1" id="KW-0472">Membrane</keyword>
<evidence type="ECO:0000313" key="2">
    <source>
        <dbReference type="EMBL" id="GEO23562.1"/>
    </source>
</evidence>
<comment type="caution">
    <text evidence="2">The sequence shown here is derived from an EMBL/GenBank/DDBJ whole genome shotgun (WGS) entry which is preliminary data.</text>
</comment>
<feature type="transmembrane region" description="Helical" evidence="1">
    <location>
        <begin position="86"/>
        <end position="105"/>
    </location>
</feature>
<organism evidence="2 3">
    <name type="scientific">Cyclobacterium qasimii</name>
    <dbReference type="NCBI Taxonomy" id="1350429"/>
    <lineage>
        <taxon>Bacteria</taxon>
        <taxon>Pseudomonadati</taxon>
        <taxon>Bacteroidota</taxon>
        <taxon>Cytophagia</taxon>
        <taxon>Cytophagales</taxon>
        <taxon>Cyclobacteriaceae</taxon>
        <taxon>Cyclobacterium</taxon>
    </lineage>
</organism>
<dbReference type="Proteomes" id="UP000321301">
    <property type="component" value="Unassembled WGS sequence"/>
</dbReference>
<sequence>MSKLNRFLKRHLSEIRTIKIIVASMLGLMVLIDIVLVTLEGKDYPTFSLVVKTLRHRLIWFTFLYGGLMAKIFYTRKVGVKKKEVTGLVVFFSIVLLLFGIGRHLETAPNLLLQVLLLLIGGIVAYSVWPQYQENK</sequence>
<dbReference type="RefSeq" id="WP_040417742.1">
    <property type="nucleotide sequence ID" value="NZ_BJYV01000024.1"/>
</dbReference>
<protein>
    <submittedName>
        <fullName evidence="2">Uncharacterized protein</fullName>
    </submittedName>
</protein>
<accession>A0A512CH86</accession>